<dbReference type="PANTHER" id="PTHR46033">
    <property type="entry name" value="PROTEIN MAIN-LIKE 2"/>
    <property type="match status" value="1"/>
</dbReference>
<evidence type="ECO:0000313" key="3">
    <source>
        <dbReference type="Proteomes" id="UP000289738"/>
    </source>
</evidence>
<dbReference type="Proteomes" id="UP000289738">
    <property type="component" value="Chromosome A05"/>
</dbReference>
<feature type="domain" description="Aminotransferase-like plant mobile" evidence="1">
    <location>
        <begin position="14"/>
        <end position="208"/>
    </location>
</feature>
<protein>
    <recommendedName>
        <fullName evidence="1">Aminotransferase-like plant mobile domain-containing protein</fullName>
    </recommendedName>
</protein>
<dbReference type="EMBL" id="SDMP01000005">
    <property type="protein sequence ID" value="RYR59715.1"/>
    <property type="molecule type" value="Genomic_DNA"/>
</dbReference>
<dbReference type="InterPro" id="IPR019557">
    <property type="entry name" value="AminoTfrase-like_pln_mobile"/>
</dbReference>
<accession>A0A445D973</accession>
<dbReference type="STRING" id="3818.A0A445D973"/>
<sequence length="211" mass="24066">MFNEVATAALKFTGFQHVLRIGEMRGHSTLLNVMVERWRPETHMFHLPVGKVTVTLEDVSYILSLPISGEAVTGRSDSNHQFLVENCIACFGREPGPQDHVLGKVNIAWIRRCRDTEPCDPQESVERYVWAHIFCVLGTIMFPDKSTTSLNSKFLPLLQDFHRISANSWGAASLAHLYRSLCHASRYNCKEMDGPLILLFVWAWECMSRQK</sequence>
<comment type="caution">
    <text evidence="2">The sequence shown here is derived from an EMBL/GenBank/DDBJ whole genome shotgun (WGS) entry which is preliminary data.</text>
</comment>
<evidence type="ECO:0000313" key="2">
    <source>
        <dbReference type="EMBL" id="RYR59715.1"/>
    </source>
</evidence>
<keyword evidence="3" id="KW-1185">Reference proteome</keyword>
<name>A0A445D973_ARAHY</name>
<dbReference type="PANTHER" id="PTHR46033:SF8">
    <property type="entry name" value="PROTEIN MAINTENANCE OF MERISTEMS-LIKE"/>
    <property type="match status" value="1"/>
</dbReference>
<dbReference type="GO" id="GO:0010073">
    <property type="term" value="P:meristem maintenance"/>
    <property type="evidence" value="ECO:0007669"/>
    <property type="project" value="InterPro"/>
</dbReference>
<dbReference type="InterPro" id="IPR044824">
    <property type="entry name" value="MAIN-like"/>
</dbReference>
<reference evidence="2 3" key="1">
    <citation type="submission" date="2019-01" db="EMBL/GenBank/DDBJ databases">
        <title>Sequencing of cultivated peanut Arachis hypogaea provides insights into genome evolution and oil improvement.</title>
        <authorList>
            <person name="Chen X."/>
        </authorList>
    </citation>
    <scope>NUCLEOTIDE SEQUENCE [LARGE SCALE GENOMIC DNA]</scope>
    <source>
        <strain evidence="3">cv. Fuhuasheng</strain>
        <tissue evidence="2">Leaves</tissue>
    </source>
</reference>
<proteinExistence type="predicted"/>
<evidence type="ECO:0000259" key="1">
    <source>
        <dbReference type="Pfam" id="PF10536"/>
    </source>
</evidence>
<dbReference type="AlphaFoldDB" id="A0A445D973"/>
<dbReference type="Pfam" id="PF10536">
    <property type="entry name" value="PMD"/>
    <property type="match status" value="1"/>
</dbReference>
<gene>
    <name evidence="2" type="ORF">Ahy_A05g025656</name>
</gene>
<organism evidence="2 3">
    <name type="scientific">Arachis hypogaea</name>
    <name type="common">Peanut</name>
    <dbReference type="NCBI Taxonomy" id="3818"/>
    <lineage>
        <taxon>Eukaryota</taxon>
        <taxon>Viridiplantae</taxon>
        <taxon>Streptophyta</taxon>
        <taxon>Embryophyta</taxon>
        <taxon>Tracheophyta</taxon>
        <taxon>Spermatophyta</taxon>
        <taxon>Magnoliopsida</taxon>
        <taxon>eudicotyledons</taxon>
        <taxon>Gunneridae</taxon>
        <taxon>Pentapetalae</taxon>
        <taxon>rosids</taxon>
        <taxon>fabids</taxon>
        <taxon>Fabales</taxon>
        <taxon>Fabaceae</taxon>
        <taxon>Papilionoideae</taxon>
        <taxon>50 kb inversion clade</taxon>
        <taxon>dalbergioids sensu lato</taxon>
        <taxon>Dalbergieae</taxon>
        <taxon>Pterocarpus clade</taxon>
        <taxon>Arachis</taxon>
    </lineage>
</organism>